<gene>
    <name evidence="1" type="ORF">ARMGADRAFT_1169997</name>
</gene>
<evidence type="ECO:0000313" key="2">
    <source>
        <dbReference type="Proteomes" id="UP000217790"/>
    </source>
</evidence>
<proteinExistence type="predicted"/>
<protein>
    <submittedName>
        <fullName evidence="1">Uncharacterized protein</fullName>
    </submittedName>
</protein>
<reference evidence="2" key="1">
    <citation type="journal article" date="2017" name="Nat. Ecol. Evol.">
        <title>Genome expansion and lineage-specific genetic innovations in the forest pathogenic fungi Armillaria.</title>
        <authorList>
            <person name="Sipos G."/>
            <person name="Prasanna A.N."/>
            <person name="Walter M.C."/>
            <person name="O'Connor E."/>
            <person name="Balint B."/>
            <person name="Krizsan K."/>
            <person name="Kiss B."/>
            <person name="Hess J."/>
            <person name="Varga T."/>
            <person name="Slot J."/>
            <person name="Riley R."/>
            <person name="Boka B."/>
            <person name="Rigling D."/>
            <person name="Barry K."/>
            <person name="Lee J."/>
            <person name="Mihaltcheva S."/>
            <person name="LaButti K."/>
            <person name="Lipzen A."/>
            <person name="Waldron R."/>
            <person name="Moloney N.M."/>
            <person name="Sperisen C."/>
            <person name="Kredics L."/>
            <person name="Vagvoelgyi C."/>
            <person name="Patrignani A."/>
            <person name="Fitzpatrick D."/>
            <person name="Nagy I."/>
            <person name="Doyle S."/>
            <person name="Anderson J.B."/>
            <person name="Grigoriev I.V."/>
            <person name="Gueldener U."/>
            <person name="Muensterkoetter M."/>
            <person name="Nagy L.G."/>
        </authorList>
    </citation>
    <scope>NUCLEOTIDE SEQUENCE [LARGE SCALE GENOMIC DNA]</scope>
    <source>
        <strain evidence="2">Ar21-2</strain>
    </source>
</reference>
<organism evidence="1 2">
    <name type="scientific">Armillaria gallica</name>
    <name type="common">Bulbous honey fungus</name>
    <name type="synonym">Armillaria bulbosa</name>
    <dbReference type="NCBI Taxonomy" id="47427"/>
    <lineage>
        <taxon>Eukaryota</taxon>
        <taxon>Fungi</taxon>
        <taxon>Dikarya</taxon>
        <taxon>Basidiomycota</taxon>
        <taxon>Agaricomycotina</taxon>
        <taxon>Agaricomycetes</taxon>
        <taxon>Agaricomycetidae</taxon>
        <taxon>Agaricales</taxon>
        <taxon>Marasmiineae</taxon>
        <taxon>Physalacriaceae</taxon>
        <taxon>Armillaria</taxon>
    </lineage>
</organism>
<accession>A0A2H3CNB2</accession>
<keyword evidence="2" id="KW-1185">Reference proteome</keyword>
<evidence type="ECO:0000313" key="1">
    <source>
        <dbReference type="EMBL" id="PBK84561.1"/>
    </source>
</evidence>
<dbReference type="AlphaFoldDB" id="A0A2H3CNB2"/>
<name>A0A2H3CNB2_ARMGA</name>
<sequence length="150" mass="16497">MEQGSPLICVDAVNDYRVQYSIQPALQSSLVSKKWLMARGLFPADRMSLRVQCCSSEGSAVIATPFFFCEQTAFDVVLGADFISLFREVHPLPSMAAGASTDVDVGLGHHRSRWSTGRVHEGVMPSDRSLERVDVNVNEDMAGPSPFQLY</sequence>
<dbReference type="Proteomes" id="UP000217790">
    <property type="component" value="Unassembled WGS sequence"/>
</dbReference>
<dbReference type="InParanoid" id="A0A2H3CNB2"/>
<dbReference type="EMBL" id="KZ293697">
    <property type="protein sequence ID" value="PBK84561.1"/>
    <property type="molecule type" value="Genomic_DNA"/>
</dbReference>